<evidence type="ECO:0000259" key="2">
    <source>
        <dbReference type="Pfam" id="PF19016"/>
    </source>
</evidence>
<dbReference type="GO" id="GO:0000922">
    <property type="term" value="C:spindle pole"/>
    <property type="evidence" value="ECO:0007669"/>
    <property type="project" value="InterPro"/>
</dbReference>
<dbReference type="AlphaFoldDB" id="A0A024UH65"/>
<feature type="compositionally biased region" description="Low complexity" evidence="1">
    <location>
        <begin position="186"/>
        <end position="198"/>
    </location>
</feature>
<gene>
    <name evidence="3" type="ORF">H310_04028</name>
</gene>
<protein>
    <recommendedName>
        <fullName evidence="2">DUF5745 domain-containing protein</fullName>
    </recommendedName>
</protein>
<evidence type="ECO:0000256" key="1">
    <source>
        <dbReference type="SAM" id="MobiDB-lite"/>
    </source>
</evidence>
<dbReference type="InterPro" id="IPR026619">
    <property type="entry name" value="CEP95"/>
</dbReference>
<dbReference type="GO" id="GO:0005813">
    <property type="term" value="C:centrosome"/>
    <property type="evidence" value="ECO:0007669"/>
    <property type="project" value="InterPro"/>
</dbReference>
<dbReference type="PANTHER" id="PTHR22545:SF0">
    <property type="entry name" value="CENTROSOMAL PROTEIN OF 95 KDA"/>
    <property type="match status" value="1"/>
</dbReference>
<feature type="compositionally biased region" description="Basic residues" evidence="1">
    <location>
        <begin position="146"/>
        <end position="156"/>
    </location>
</feature>
<feature type="domain" description="DUF5745" evidence="2">
    <location>
        <begin position="61"/>
        <end position="114"/>
    </location>
</feature>
<dbReference type="GeneID" id="20081078"/>
<accession>A0A024UH65</accession>
<dbReference type="RefSeq" id="XP_008866366.1">
    <property type="nucleotide sequence ID" value="XM_008868144.1"/>
</dbReference>
<dbReference type="EMBL" id="KI913957">
    <property type="protein sequence ID" value="ETW04928.1"/>
    <property type="molecule type" value="Genomic_DNA"/>
</dbReference>
<dbReference type="eggNOG" id="ENOG502QTFE">
    <property type="taxonomic scope" value="Eukaryota"/>
</dbReference>
<sequence length="638" mass="71632">MEHGEDRDHKRLLEETNALLKLTGYGNHAFENINELVSSISSMCVALYERFFDVRLDNVRREPRTLDDYSHNAQLVVDGLSAALLTEELQHVTGAKVCGGDLACIRELVRVLTQVYQVLHRPASRLASSSSSNDLALDETFYIKRQPKKKKSRTKKSANTSSKTTIELGDPSLLTTKKYGRFVPLGGSSNAGSNNGGNDRWPQPNGASKASRGNQSTASRPRSFTSAKSKSNAVSNSTRPPTTSTPVVRALGFGSVSSVSLADSGDNELTGLTFSDSNDDLTSVSRLSRELSEGASELAGVPPRQDTRHEHDGGSLHVDDLAAPQEKPPTPPSQLSKPLQSTQAIFPSSFTSWNADDAPRSPEPTKSRPVTIQQPPAAPSKLFKSHVAKVRPLHRVATPASKDRVQQRRYKALLNEHVKDMRVKEMKLNQHIARSFQNRKHADHIEQIRTKKLHDELKLQRIALSVQQKRVEAQNLKNTMEHILSLEKMRLKQEHEMTTAALHAIHRQHADREQALENYFANQIELVKEQREHEVRERTLVQQAHKLASEQMLRELRSSREMEVAALMEQRRHLADVQQVRQEWKAERFVQQKTMHLMDFSKKKMDPFYAAAMKSRAKRIEGAIQTGAKGRIVKSVDK</sequence>
<feature type="region of interest" description="Disordered" evidence="1">
    <location>
        <begin position="146"/>
        <end position="169"/>
    </location>
</feature>
<proteinExistence type="predicted"/>
<feature type="compositionally biased region" description="Basic and acidic residues" evidence="1">
    <location>
        <begin position="305"/>
        <end position="320"/>
    </location>
</feature>
<evidence type="ECO:0000313" key="3">
    <source>
        <dbReference type="EMBL" id="ETW04928.1"/>
    </source>
</evidence>
<feature type="compositionally biased region" description="Polar residues" evidence="1">
    <location>
        <begin position="205"/>
        <end position="224"/>
    </location>
</feature>
<dbReference type="PANTHER" id="PTHR22545">
    <property type="entry name" value="CENTROSOMAL PROTEIN OF 95 KDA"/>
    <property type="match status" value="1"/>
</dbReference>
<feature type="compositionally biased region" description="Basic and acidic residues" evidence="1">
    <location>
        <begin position="357"/>
        <end position="366"/>
    </location>
</feature>
<organism evidence="3">
    <name type="scientific">Aphanomyces invadans</name>
    <dbReference type="NCBI Taxonomy" id="157072"/>
    <lineage>
        <taxon>Eukaryota</taxon>
        <taxon>Sar</taxon>
        <taxon>Stramenopiles</taxon>
        <taxon>Oomycota</taxon>
        <taxon>Saprolegniomycetes</taxon>
        <taxon>Saprolegniales</taxon>
        <taxon>Verrucalvaceae</taxon>
        <taxon>Aphanomyces</taxon>
    </lineage>
</organism>
<feature type="region of interest" description="Disordered" evidence="1">
    <location>
        <begin position="184"/>
        <end position="248"/>
    </location>
</feature>
<dbReference type="OrthoDB" id="72204at2759"/>
<name>A0A024UH65_9STRA</name>
<reference evidence="3" key="1">
    <citation type="submission" date="2013-12" db="EMBL/GenBank/DDBJ databases">
        <title>The Genome Sequence of Aphanomyces invadans NJM9701.</title>
        <authorList>
            <consortium name="The Broad Institute Genomics Platform"/>
            <person name="Russ C."/>
            <person name="Tyler B."/>
            <person name="van West P."/>
            <person name="Dieguez-Uribeondo J."/>
            <person name="Young S.K."/>
            <person name="Zeng Q."/>
            <person name="Gargeya S."/>
            <person name="Fitzgerald M."/>
            <person name="Abouelleil A."/>
            <person name="Alvarado L."/>
            <person name="Chapman S.B."/>
            <person name="Gainer-Dewar J."/>
            <person name="Goldberg J."/>
            <person name="Griggs A."/>
            <person name="Gujja S."/>
            <person name="Hansen M."/>
            <person name="Howarth C."/>
            <person name="Imamovic A."/>
            <person name="Ireland A."/>
            <person name="Larimer J."/>
            <person name="McCowan C."/>
            <person name="Murphy C."/>
            <person name="Pearson M."/>
            <person name="Poon T.W."/>
            <person name="Priest M."/>
            <person name="Roberts A."/>
            <person name="Saif S."/>
            <person name="Shea T."/>
            <person name="Sykes S."/>
            <person name="Wortman J."/>
            <person name="Nusbaum C."/>
            <person name="Birren B."/>
        </authorList>
    </citation>
    <scope>NUCLEOTIDE SEQUENCE [LARGE SCALE GENOMIC DNA]</scope>
    <source>
        <strain evidence="3">NJM9701</strain>
    </source>
</reference>
<dbReference type="VEuPathDB" id="FungiDB:H310_04028"/>
<dbReference type="InterPro" id="IPR044039">
    <property type="entry name" value="DUF5745"/>
</dbReference>
<feature type="compositionally biased region" description="Low complexity" evidence="1">
    <location>
        <begin position="225"/>
        <end position="248"/>
    </location>
</feature>
<feature type="region of interest" description="Disordered" evidence="1">
    <location>
        <begin position="292"/>
        <end position="380"/>
    </location>
</feature>
<dbReference type="Pfam" id="PF19016">
    <property type="entry name" value="DUF5745"/>
    <property type="match status" value="1"/>
</dbReference>
<feature type="compositionally biased region" description="Polar residues" evidence="1">
    <location>
        <begin position="333"/>
        <end position="354"/>
    </location>
</feature>